<protein>
    <submittedName>
        <fullName evidence="2">AMSH-like ubiquitin thioesterase 1 isoform X1</fullName>
    </submittedName>
</protein>
<keyword evidence="1" id="KW-0175">Coiled coil</keyword>
<evidence type="ECO:0000313" key="3">
    <source>
        <dbReference type="Proteomes" id="UP001140949"/>
    </source>
</evidence>
<accession>A0AAX6FAM3</accession>
<dbReference type="AlphaFoldDB" id="A0AAX6FAM3"/>
<feature type="coiled-coil region" evidence="1">
    <location>
        <begin position="31"/>
        <end position="58"/>
    </location>
</feature>
<dbReference type="GO" id="GO:0016020">
    <property type="term" value="C:membrane"/>
    <property type="evidence" value="ECO:0007669"/>
    <property type="project" value="TreeGrafter"/>
</dbReference>
<dbReference type="GO" id="GO:0005768">
    <property type="term" value="C:endosome"/>
    <property type="evidence" value="ECO:0007669"/>
    <property type="project" value="TreeGrafter"/>
</dbReference>
<reference evidence="2" key="1">
    <citation type="journal article" date="2023" name="GigaByte">
        <title>Genome assembly of the bearded iris, Iris pallida Lam.</title>
        <authorList>
            <person name="Bruccoleri R.E."/>
            <person name="Oakeley E.J."/>
            <person name="Faust A.M.E."/>
            <person name="Altorfer M."/>
            <person name="Dessus-Babus S."/>
            <person name="Burckhardt D."/>
            <person name="Oertli M."/>
            <person name="Naumann U."/>
            <person name="Petersen F."/>
            <person name="Wong J."/>
        </authorList>
    </citation>
    <scope>NUCLEOTIDE SEQUENCE</scope>
    <source>
        <strain evidence="2">GSM-AAB239-AS_SAM_17_03QT</strain>
    </source>
</reference>
<dbReference type="Proteomes" id="UP001140949">
    <property type="component" value="Unassembled WGS sequence"/>
</dbReference>
<evidence type="ECO:0000256" key="1">
    <source>
        <dbReference type="SAM" id="Coils"/>
    </source>
</evidence>
<dbReference type="PANTHER" id="PTHR12947:SF19">
    <property type="entry name" value="AMSH-LIKE UBIQUITIN THIOESTERASE 1"/>
    <property type="match status" value="1"/>
</dbReference>
<dbReference type="EMBL" id="JANAVB010030620">
    <property type="protein sequence ID" value="KAJ6813253.1"/>
    <property type="molecule type" value="Genomic_DNA"/>
</dbReference>
<comment type="caution">
    <text evidence="2">The sequence shown here is derived from an EMBL/GenBank/DDBJ whole genome shotgun (WGS) entry which is preliminary data.</text>
</comment>
<evidence type="ECO:0000313" key="2">
    <source>
        <dbReference type="EMBL" id="KAJ6813253.1"/>
    </source>
</evidence>
<proteinExistence type="predicted"/>
<keyword evidence="3" id="KW-1185">Reference proteome</keyword>
<dbReference type="GO" id="GO:0070536">
    <property type="term" value="P:protein K63-linked deubiquitination"/>
    <property type="evidence" value="ECO:0007669"/>
    <property type="project" value="TreeGrafter"/>
</dbReference>
<dbReference type="PANTHER" id="PTHR12947">
    <property type="entry name" value="AMSH-LIKE PROTEASE"/>
    <property type="match status" value="1"/>
</dbReference>
<sequence length="129" mass="15394">MLLRFSSLITETIPFHRDYNVSLHGERNFNRKKLLDVLDELEELKPDVQRRTEELNMKSRNQVNNWGQVHQNSLVGNSLGWLSVNRQPVRNESRQTNRFVIQDGYTRGSVQQWYKLPQTKPVEEQFRKL</sequence>
<name>A0AAX6FAM3_IRIPA</name>
<dbReference type="Gene3D" id="1.20.58.80">
    <property type="entry name" value="Phosphotransferase system, lactose/cellobiose-type IIA subunit"/>
    <property type="match status" value="1"/>
</dbReference>
<organism evidence="2 3">
    <name type="scientific">Iris pallida</name>
    <name type="common">Sweet iris</name>
    <dbReference type="NCBI Taxonomy" id="29817"/>
    <lineage>
        <taxon>Eukaryota</taxon>
        <taxon>Viridiplantae</taxon>
        <taxon>Streptophyta</taxon>
        <taxon>Embryophyta</taxon>
        <taxon>Tracheophyta</taxon>
        <taxon>Spermatophyta</taxon>
        <taxon>Magnoliopsida</taxon>
        <taxon>Liliopsida</taxon>
        <taxon>Asparagales</taxon>
        <taxon>Iridaceae</taxon>
        <taxon>Iridoideae</taxon>
        <taxon>Irideae</taxon>
        <taxon>Iris</taxon>
    </lineage>
</organism>
<gene>
    <name evidence="2" type="ORF">M6B38_144790</name>
</gene>
<dbReference type="GO" id="GO:0071108">
    <property type="term" value="P:protein K48-linked deubiquitination"/>
    <property type="evidence" value="ECO:0007669"/>
    <property type="project" value="TreeGrafter"/>
</dbReference>
<reference evidence="2" key="2">
    <citation type="submission" date="2023-04" db="EMBL/GenBank/DDBJ databases">
        <authorList>
            <person name="Bruccoleri R.E."/>
            <person name="Oakeley E.J."/>
            <person name="Faust A.-M."/>
            <person name="Dessus-Babus S."/>
            <person name="Altorfer M."/>
            <person name="Burckhardt D."/>
            <person name="Oertli M."/>
            <person name="Naumann U."/>
            <person name="Petersen F."/>
            <person name="Wong J."/>
        </authorList>
    </citation>
    <scope>NUCLEOTIDE SEQUENCE</scope>
    <source>
        <strain evidence="2">GSM-AAB239-AS_SAM_17_03QT</strain>
        <tissue evidence="2">Leaf</tissue>
    </source>
</reference>